<sequence length="251" mass="27732">MPYDRDLLLFGAKRHAVLGLDEIQQYGIDSYQDQDYVSIYGLRPPQAHAMGVRMLGRTAVECTRDDLAEAIASDVAALANRCASTSRLVVDPFAGSGNTIFWLLRKLAGARAVAFENDPLVYDVSSKNLALLNLPLRLECIDFPPGLEHVRAAPGELVAAFIAPPWGRALDVRLGLDLRRTEPPVVSIVKEFVRRFDGNPMLFAIQVHERVEPESLTDLVSHFDAFEHKVYELNRAGQNHGALIGCVGWSP</sequence>
<reference evidence="1 2" key="1">
    <citation type="submission" date="2018-12" db="EMBL/GenBank/DDBJ databases">
        <title>The genome of Variovorax gossypii DSM 100435.</title>
        <authorList>
            <person name="Gao J."/>
            <person name="Sun J."/>
        </authorList>
    </citation>
    <scope>NUCLEOTIDE SEQUENCE [LARGE SCALE GENOMIC DNA]</scope>
    <source>
        <strain evidence="1 2">DSM 100435</strain>
    </source>
</reference>
<comment type="caution">
    <text evidence="1">The sequence shown here is derived from an EMBL/GenBank/DDBJ whole genome shotgun (WGS) entry which is preliminary data.</text>
</comment>
<dbReference type="InterPro" id="IPR029063">
    <property type="entry name" value="SAM-dependent_MTases_sf"/>
</dbReference>
<dbReference type="OrthoDB" id="8454478at2"/>
<accession>A0A3S0J8D3</accession>
<name>A0A3S0J8D3_9BURK</name>
<dbReference type="AlphaFoldDB" id="A0A3S0J8D3"/>
<evidence type="ECO:0000313" key="1">
    <source>
        <dbReference type="EMBL" id="RTQ36699.1"/>
    </source>
</evidence>
<evidence type="ECO:0000313" key="2">
    <source>
        <dbReference type="Proteomes" id="UP000267418"/>
    </source>
</evidence>
<organism evidence="1 2">
    <name type="scientific">Variovorax gossypii</name>
    <dbReference type="NCBI Taxonomy" id="1679495"/>
    <lineage>
        <taxon>Bacteria</taxon>
        <taxon>Pseudomonadati</taxon>
        <taxon>Pseudomonadota</taxon>
        <taxon>Betaproteobacteria</taxon>
        <taxon>Burkholderiales</taxon>
        <taxon>Comamonadaceae</taxon>
        <taxon>Variovorax</taxon>
    </lineage>
</organism>
<gene>
    <name evidence="1" type="ORF">EJP69_02860</name>
</gene>
<evidence type="ECO:0008006" key="3">
    <source>
        <dbReference type="Google" id="ProtNLM"/>
    </source>
</evidence>
<dbReference type="SUPFAM" id="SSF53335">
    <property type="entry name" value="S-adenosyl-L-methionine-dependent methyltransferases"/>
    <property type="match status" value="1"/>
</dbReference>
<proteinExistence type="predicted"/>
<dbReference type="EMBL" id="RXOE01000001">
    <property type="protein sequence ID" value="RTQ36699.1"/>
    <property type="molecule type" value="Genomic_DNA"/>
</dbReference>
<dbReference type="Gene3D" id="3.40.50.150">
    <property type="entry name" value="Vaccinia Virus protein VP39"/>
    <property type="match status" value="1"/>
</dbReference>
<dbReference type="Proteomes" id="UP000267418">
    <property type="component" value="Unassembled WGS sequence"/>
</dbReference>
<dbReference type="RefSeq" id="WP_126468660.1">
    <property type="nucleotide sequence ID" value="NZ_RXOE01000001.1"/>
</dbReference>
<keyword evidence="2" id="KW-1185">Reference proteome</keyword>
<protein>
    <recommendedName>
        <fullName evidence="3">Methyltransferase</fullName>
    </recommendedName>
</protein>